<comment type="subunit">
    <text evidence="5">Component of the proteasome complex.</text>
</comment>
<organism evidence="6 7">
    <name type="scientific">Peltaster fructicola</name>
    <dbReference type="NCBI Taxonomy" id="286661"/>
    <lineage>
        <taxon>Eukaryota</taxon>
        <taxon>Fungi</taxon>
        <taxon>Dikarya</taxon>
        <taxon>Ascomycota</taxon>
        <taxon>Pezizomycotina</taxon>
        <taxon>Dothideomycetes</taxon>
        <taxon>Dothideomycetes incertae sedis</taxon>
        <taxon>Peltaster</taxon>
    </lineage>
</organism>
<proteinExistence type="inferred from homology"/>
<dbReference type="OrthoDB" id="268428at2759"/>
<dbReference type="GO" id="GO:0019774">
    <property type="term" value="C:proteasome core complex, beta-subunit complex"/>
    <property type="evidence" value="ECO:0007669"/>
    <property type="project" value="UniProtKB-ARBA"/>
</dbReference>
<comment type="subunit">
    <text evidence="4">The 26S proteasome consists of a 20S proteasome core and two 19S regulatory subunits. The 20S proteasome core is composed of 28 subunits that are arranged in four stacked rings, resulting in a barrel-shaped structure. The two end rings are each formed by seven alpha subunits, and the two central rings are each formed by seven beta subunits. The catalytic chamber with the active sites is on the inside of the barrel.</text>
</comment>
<evidence type="ECO:0000256" key="1">
    <source>
        <dbReference type="ARBA" id="ARBA00022490"/>
    </source>
</evidence>
<name>A0A6H0XPV6_9PEZI</name>
<gene>
    <name evidence="6" type="ORF">AMS68_002182</name>
</gene>
<keyword evidence="2 5" id="KW-0647">Proteasome</keyword>
<evidence type="ECO:0000256" key="5">
    <source>
        <dbReference type="RuleBase" id="RU004203"/>
    </source>
</evidence>
<sequence length="212" mass="24224">MFLPNHRALDNNTAIMEVLLGITGKDFTIIAASKAAMRGATILKANEDKTRQLNKHSLMAYSVQFAEYIQANIQLYSKRNGTDLRPEQVSSFIRTELARSLRSRNPYNVNLLLGGFDPLTSRPELYWIDYLASCAPVPYAAHGYAQYYCLSTLDKHHHPDIDLERGMEILRMCTDELKRRLPIDFKGVIVKIVDKDGIRDQPYEESQQIYAP</sequence>
<dbReference type="InterPro" id="IPR035206">
    <property type="entry name" value="Proteasome_beta2"/>
</dbReference>
<comment type="function">
    <text evidence="5">Component of the proteasome, a multicatalytic proteinase complex which is characterized by its ability to cleave peptides with Arg, Phe, Tyr, Leu, and Glu adjacent to the leaving group at neutral or slightly basic pH. The proteasome has an ATP-dependent proteolytic activity.</text>
</comment>
<dbReference type="PANTHER" id="PTHR32194">
    <property type="entry name" value="METALLOPROTEASE TLDD"/>
    <property type="match status" value="1"/>
</dbReference>
<dbReference type="AlphaFoldDB" id="A0A6H0XPV6"/>
<accession>A0A6H0XPV6</accession>
<dbReference type="PANTHER" id="PTHR32194:SF2">
    <property type="entry name" value="PROTEASOME SUBUNIT BETA TYPE-1"/>
    <property type="match status" value="1"/>
</dbReference>
<keyword evidence="7" id="KW-1185">Reference proteome</keyword>
<evidence type="ECO:0000313" key="6">
    <source>
        <dbReference type="EMBL" id="QIW96664.1"/>
    </source>
</evidence>
<dbReference type="Pfam" id="PF00227">
    <property type="entry name" value="Proteasome"/>
    <property type="match status" value="1"/>
</dbReference>
<comment type="subcellular location">
    <subcellularLocation>
        <location evidence="5">Cytoplasm</location>
    </subcellularLocation>
    <subcellularLocation>
        <location evidence="5">Nucleus</location>
    </subcellularLocation>
</comment>
<keyword evidence="1 5" id="KW-0963">Cytoplasm</keyword>
<dbReference type="FunFam" id="3.60.20.10:FF:000008">
    <property type="entry name" value="Proteasome subunit beta type-4"/>
    <property type="match status" value="1"/>
</dbReference>
<evidence type="ECO:0000256" key="4">
    <source>
        <dbReference type="ARBA" id="ARBA00026071"/>
    </source>
</evidence>
<evidence type="ECO:0000313" key="7">
    <source>
        <dbReference type="Proteomes" id="UP000503462"/>
    </source>
</evidence>
<dbReference type="EMBL" id="CP051140">
    <property type="protein sequence ID" value="QIW96664.1"/>
    <property type="molecule type" value="Genomic_DNA"/>
</dbReference>
<protein>
    <recommendedName>
        <fullName evidence="5">Proteasome subunit beta</fullName>
    </recommendedName>
</protein>
<dbReference type="InterPro" id="IPR001353">
    <property type="entry name" value="Proteasome_sua/b"/>
</dbReference>
<evidence type="ECO:0000256" key="2">
    <source>
        <dbReference type="ARBA" id="ARBA00022942"/>
    </source>
</evidence>
<dbReference type="Proteomes" id="UP000503462">
    <property type="component" value="Chromosome 2"/>
</dbReference>
<dbReference type="GO" id="GO:0010498">
    <property type="term" value="P:proteasomal protein catabolic process"/>
    <property type="evidence" value="ECO:0007669"/>
    <property type="project" value="InterPro"/>
</dbReference>
<keyword evidence="3 5" id="KW-0539">Nucleus</keyword>
<evidence type="ECO:0000256" key="3">
    <source>
        <dbReference type="ARBA" id="ARBA00023242"/>
    </source>
</evidence>
<dbReference type="GO" id="GO:0005634">
    <property type="term" value="C:nucleus"/>
    <property type="evidence" value="ECO:0007669"/>
    <property type="project" value="UniProtKB-SubCell"/>
</dbReference>
<dbReference type="GO" id="GO:0005737">
    <property type="term" value="C:cytoplasm"/>
    <property type="evidence" value="ECO:0007669"/>
    <property type="project" value="UniProtKB-SubCell"/>
</dbReference>
<dbReference type="SUPFAM" id="SSF56235">
    <property type="entry name" value="N-terminal nucleophile aminohydrolases (Ntn hydrolases)"/>
    <property type="match status" value="1"/>
</dbReference>
<comment type="similarity">
    <text evidence="5">Belongs to the peptidase T1B family.</text>
</comment>
<reference evidence="6 7" key="1">
    <citation type="journal article" date="2016" name="Sci. Rep.">
        <title>Peltaster fructicola genome reveals evolution from an invasive phytopathogen to an ectophytic parasite.</title>
        <authorList>
            <person name="Xu C."/>
            <person name="Chen H."/>
            <person name="Gleason M.L."/>
            <person name="Xu J.R."/>
            <person name="Liu H."/>
            <person name="Zhang R."/>
            <person name="Sun G."/>
        </authorList>
    </citation>
    <scope>NUCLEOTIDE SEQUENCE [LARGE SCALE GENOMIC DNA]</scope>
    <source>
        <strain evidence="6 7">LNHT1506</strain>
    </source>
</reference>
<dbReference type="InterPro" id="IPR023333">
    <property type="entry name" value="Proteasome_suB-type"/>
</dbReference>
<dbReference type="InterPro" id="IPR029055">
    <property type="entry name" value="Ntn_hydrolases_N"/>
</dbReference>
<dbReference type="Gene3D" id="3.60.20.10">
    <property type="entry name" value="Glutamine Phosphoribosylpyrophosphate, subunit 1, domain 1"/>
    <property type="match status" value="1"/>
</dbReference>
<dbReference type="CDD" id="cd03758">
    <property type="entry name" value="proteasome_beta_type_2"/>
    <property type="match status" value="1"/>
</dbReference>